<dbReference type="InterPro" id="IPR034139">
    <property type="entry name" value="TOPRIM_OLD"/>
</dbReference>
<dbReference type="CDD" id="cd01026">
    <property type="entry name" value="TOPRIM_OLD"/>
    <property type="match status" value="1"/>
</dbReference>
<dbReference type="InterPro" id="IPR027417">
    <property type="entry name" value="P-loop_NTPase"/>
</dbReference>
<organism evidence="4 5">
    <name type="scientific">Pelobium manganitolerans</name>
    <dbReference type="NCBI Taxonomy" id="1842495"/>
    <lineage>
        <taxon>Bacteria</taxon>
        <taxon>Pseudomonadati</taxon>
        <taxon>Bacteroidota</taxon>
        <taxon>Sphingobacteriia</taxon>
        <taxon>Sphingobacteriales</taxon>
        <taxon>Sphingobacteriaceae</taxon>
        <taxon>Pelobium</taxon>
    </lineage>
</organism>
<evidence type="ECO:0000259" key="2">
    <source>
        <dbReference type="Pfam" id="PF13175"/>
    </source>
</evidence>
<feature type="domain" description="Endonuclease GajA/Old nuclease/RecF-like AAA" evidence="2">
    <location>
        <begin position="236"/>
        <end position="341"/>
    </location>
</feature>
<dbReference type="AlphaFoldDB" id="A0A419S539"/>
<feature type="domain" description="Endonuclease GajA/Old nuclease/RecF-like AAA" evidence="2">
    <location>
        <begin position="1"/>
        <end position="209"/>
    </location>
</feature>
<dbReference type="Pfam" id="PF13175">
    <property type="entry name" value="AAA_15"/>
    <property type="match status" value="2"/>
</dbReference>
<dbReference type="InterPro" id="IPR051396">
    <property type="entry name" value="Bact_Antivir_Def_Nuclease"/>
</dbReference>
<dbReference type="PANTHER" id="PTHR43581:SF4">
    <property type="entry name" value="ATP_GTP PHOSPHATASE"/>
    <property type="match status" value="1"/>
</dbReference>
<dbReference type="EMBL" id="MBTA01000025">
    <property type="protein sequence ID" value="RKD15216.1"/>
    <property type="molecule type" value="Genomic_DNA"/>
</dbReference>
<dbReference type="PANTHER" id="PTHR43581">
    <property type="entry name" value="ATP/GTP PHOSPHATASE"/>
    <property type="match status" value="1"/>
</dbReference>
<dbReference type="InterPro" id="IPR041685">
    <property type="entry name" value="AAA_GajA/Old/RecF-like"/>
</dbReference>
<evidence type="ECO:0000313" key="4">
    <source>
        <dbReference type="EMBL" id="RKD15216.1"/>
    </source>
</evidence>
<evidence type="ECO:0000259" key="3">
    <source>
        <dbReference type="Pfam" id="PF20469"/>
    </source>
</evidence>
<evidence type="ECO:0000313" key="5">
    <source>
        <dbReference type="Proteomes" id="UP000283433"/>
    </source>
</evidence>
<dbReference type="GO" id="GO:0006302">
    <property type="term" value="P:double-strand break repair"/>
    <property type="evidence" value="ECO:0007669"/>
    <property type="project" value="InterPro"/>
</dbReference>
<gene>
    <name evidence="4" type="ORF">BCY91_06810</name>
</gene>
<name>A0A419S539_9SPHI</name>
<dbReference type="RefSeq" id="WP_120182151.1">
    <property type="nucleotide sequence ID" value="NZ_MBTA01000025.1"/>
</dbReference>
<evidence type="ECO:0000256" key="1">
    <source>
        <dbReference type="SAM" id="MobiDB-lite"/>
    </source>
</evidence>
<feature type="region of interest" description="Disordered" evidence="1">
    <location>
        <begin position="480"/>
        <end position="499"/>
    </location>
</feature>
<dbReference type="SUPFAM" id="SSF52540">
    <property type="entry name" value="P-loop containing nucleoside triphosphate hydrolases"/>
    <property type="match status" value="1"/>
</dbReference>
<proteinExistence type="predicted"/>
<dbReference type="Gene3D" id="3.40.50.300">
    <property type="entry name" value="P-loop containing nucleotide triphosphate hydrolases"/>
    <property type="match status" value="1"/>
</dbReference>
<feature type="domain" description="OLD protein-like TOPRIM" evidence="3">
    <location>
        <begin position="392"/>
        <end position="483"/>
    </location>
</feature>
<dbReference type="Pfam" id="PF20469">
    <property type="entry name" value="OLD-like_TOPRIM"/>
    <property type="match status" value="1"/>
</dbReference>
<accession>A0A419S539</accession>
<comment type="caution">
    <text evidence="4">The sequence shown here is derived from an EMBL/GenBank/DDBJ whole genome shotgun (WGS) entry which is preliminary data.</text>
</comment>
<dbReference type="GO" id="GO:0016887">
    <property type="term" value="F:ATP hydrolysis activity"/>
    <property type="evidence" value="ECO:0007669"/>
    <property type="project" value="InterPro"/>
</dbReference>
<sequence length="624" mass="70486">MYLRQLKISGFRVFNSEFTVELTEGLNILVGENASGKSTIIDALRLVLLEDEYGKAGIADTDFHRSIVDPAKSKGVDRILFKCEFQLEGEHEQVSFLPWLSAANPNSALLNMAIENKEDGRGRFKRKTWGNDCESGLFEWELLSTISCIYLPPLRNAEEKLRAYKGSKLARLIKKLHPELGDGETHPLEAKISALNKEMLKDPSIQKANRIIQGNIVNAIGSIFGQDASLQFAEVSIDRIIEKIRLLFYPFLPKDGEQNNLNLFRELYENSLGYNNILYLATILAELEIDFDNDINHKVLLIEEPEAHLHPQLQLKLLQYLQEKAKESKIQIIVTTHSPTLTSSIDLHAIKVLSIPEVNDAPIFTTVANCGVSLQSKRFLERWLDITKSLLFFSKGILFVEGIAEAIVVKELAKTVLIKLNTELGHSKYHADLEEYGISIINLNGIYFNHFFSLFKGYIRLESGRFEPCESIPVRCAGITDNDPEKGSRPTSSNKVPGKNPQLWLVEELAGNSPNCRLFSNLKTFEYDLALEGNNLKIMSSALLQLIETDGIIKSTLLSYSKKEWIGVLENEKSDAAYYLLERIDKGKGQFAQELVNYITENDIKLSVPSYIEKAIKWIIDGRE</sequence>
<protein>
    <submittedName>
        <fullName evidence="4">Uncharacterized protein</fullName>
    </submittedName>
</protein>
<keyword evidence="5" id="KW-1185">Reference proteome</keyword>
<reference evidence="4 5" key="1">
    <citation type="submission" date="2016-07" db="EMBL/GenBank/DDBJ databases">
        <title>Genome of Pelobium manganitolerans.</title>
        <authorList>
            <person name="Wu S."/>
            <person name="Wang G."/>
        </authorList>
    </citation>
    <scope>NUCLEOTIDE SEQUENCE [LARGE SCALE GENOMIC DNA]</scope>
    <source>
        <strain evidence="4 5">YS-25</strain>
    </source>
</reference>
<dbReference type="OrthoDB" id="9792800at2"/>
<dbReference type="Proteomes" id="UP000283433">
    <property type="component" value="Unassembled WGS sequence"/>
</dbReference>